<dbReference type="RefSeq" id="WP_324779032.1">
    <property type="nucleotide sequence ID" value="NZ_CP141769.1"/>
</dbReference>
<evidence type="ECO:0000313" key="3">
    <source>
        <dbReference type="Proteomes" id="UP001334732"/>
    </source>
</evidence>
<accession>A0ABZ1CHX9</accession>
<dbReference type="InterPro" id="IPR032710">
    <property type="entry name" value="NTF2-like_dom_sf"/>
</dbReference>
<dbReference type="InterPro" id="IPR037401">
    <property type="entry name" value="SnoaL-like"/>
</dbReference>
<organism evidence="2 3">
    <name type="scientific">Thiobacillus sedimenti</name>
    <dbReference type="NCBI Taxonomy" id="3110231"/>
    <lineage>
        <taxon>Bacteria</taxon>
        <taxon>Pseudomonadati</taxon>
        <taxon>Pseudomonadota</taxon>
        <taxon>Betaproteobacteria</taxon>
        <taxon>Nitrosomonadales</taxon>
        <taxon>Thiobacillaceae</taxon>
        <taxon>Thiobacillus</taxon>
    </lineage>
</organism>
<dbReference type="SUPFAM" id="SSF54427">
    <property type="entry name" value="NTF2-like"/>
    <property type="match status" value="1"/>
</dbReference>
<reference evidence="2 3" key="1">
    <citation type="submission" date="2023-12" db="EMBL/GenBank/DDBJ databases">
        <title>Thiobacillus sedimentum sp. nov., a chemolithoautotrophic sulfur-oxidizing bacterium isolated from freshwater sediment.</title>
        <authorList>
            <person name="Luo J."/>
            <person name="Dai C."/>
        </authorList>
    </citation>
    <scope>NUCLEOTIDE SEQUENCE [LARGE SCALE GENOMIC DNA]</scope>
    <source>
        <strain evidence="2 3">SCUT-2</strain>
    </source>
</reference>
<dbReference type="EMBL" id="CP141769">
    <property type="protein sequence ID" value="WRS38501.1"/>
    <property type="molecule type" value="Genomic_DNA"/>
</dbReference>
<dbReference type="Proteomes" id="UP001334732">
    <property type="component" value="Chromosome"/>
</dbReference>
<sequence length="118" mass="13299">MNTTTNQTLSVMNRHLHAFMTNQGAAAIADDYDEHAVLHAPDRVYRGVDEIRRFFEAFLGNLPERALEIFRMRTQEAHGEVGYIVWSVGELIPLGTDTFLVKDGKIVQQTYAAYVGAQ</sequence>
<dbReference type="Pfam" id="PF12680">
    <property type="entry name" value="SnoaL_2"/>
    <property type="match status" value="1"/>
</dbReference>
<name>A0ABZ1CHX9_9PROT</name>
<evidence type="ECO:0000313" key="2">
    <source>
        <dbReference type="EMBL" id="WRS38501.1"/>
    </source>
</evidence>
<evidence type="ECO:0000259" key="1">
    <source>
        <dbReference type="Pfam" id="PF12680"/>
    </source>
</evidence>
<feature type="domain" description="SnoaL-like" evidence="1">
    <location>
        <begin position="16"/>
        <end position="108"/>
    </location>
</feature>
<protein>
    <submittedName>
        <fullName evidence="2">Nuclear transport factor 2 family protein</fullName>
    </submittedName>
</protein>
<proteinExistence type="predicted"/>
<dbReference type="Gene3D" id="3.10.450.50">
    <property type="match status" value="1"/>
</dbReference>
<keyword evidence="3" id="KW-1185">Reference proteome</keyword>
<gene>
    <name evidence="2" type="ORF">VA613_10850</name>
</gene>